<accession>A0ABR7XPQ2</accession>
<proteinExistence type="predicted"/>
<sequence>MFRDFVVNYKNIVVHACGIFDKYRAVIDHPKDIVVMSGNKYVLTRYKTVNYSDLLMQTLYVVAKYMRNGTMYMCKMGTFPLFIDATT</sequence>
<reference evidence="1 2" key="1">
    <citation type="submission" date="2020-08" db="EMBL/GenBank/DDBJ databases">
        <title>Sphingobacterium sp. DN00404 isolated from aquaculture water.</title>
        <authorList>
            <person name="Zhang M."/>
        </authorList>
    </citation>
    <scope>NUCLEOTIDE SEQUENCE [LARGE SCALE GENOMIC DNA]</scope>
    <source>
        <strain evidence="1 2">KCTC 42746</strain>
    </source>
</reference>
<dbReference type="RefSeq" id="WP_190312857.1">
    <property type="nucleotide sequence ID" value="NZ_JACNYL010000001.1"/>
</dbReference>
<evidence type="ECO:0000313" key="2">
    <source>
        <dbReference type="Proteomes" id="UP000651112"/>
    </source>
</evidence>
<organism evidence="1 2">
    <name type="scientific">Sphingobacterium chuzhouense</name>
    <dbReference type="NCBI Taxonomy" id="1742264"/>
    <lineage>
        <taxon>Bacteria</taxon>
        <taxon>Pseudomonadati</taxon>
        <taxon>Bacteroidota</taxon>
        <taxon>Sphingobacteriia</taxon>
        <taxon>Sphingobacteriales</taxon>
        <taxon>Sphingobacteriaceae</taxon>
        <taxon>Sphingobacterium</taxon>
    </lineage>
</organism>
<protein>
    <submittedName>
        <fullName evidence="1">Uncharacterized protein</fullName>
    </submittedName>
</protein>
<dbReference type="EMBL" id="JACNYL010000001">
    <property type="protein sequence ID" value="MBD1421149.1"/>
    <property type="molecule type" value="Genomic_DNA"/>
</dbReference>
<keyword evidence="2" id="KW-1185">Reference proteome</keyword>
<name>A0ABR7XPQ2_9SPHI</name>
<gene>
    <name evidence="1" type="ORF">H8B21_06125</name>
</gene>
<dbReference type="Proteomes" id="UP000651112">
    <property type="component" value="Unassembled WGS sequence"/>
</dbReference>
<comment type="caution">
    <text evidence="1">The sequence shown here is derived from an EMBL/GenBank/DDBJ whole genome shotgun (WGS) entry which is preliminary data.</text>
</comment>
<evidence type="ECO:0000313" key="1">
    <source>
        <dbReference type="EMBL" id="MBD1421149.1"/>
    </source>
</evidence>